<feature type="compositionally biased region" description="Low complexity" evidence="1">
    <location>
        <begin position="705"/>
        <end position="737"/>
    </location>
</feature>
<dbReference type="PANTHER" id="PTHR11439:SF450">
    <property type="entry name" value="REVERSE TRANSCRIPTASE TY1_COPIA-TYPE DOMAIN-CONTAINING PROTEIN"/>
    <property type="match status" value="1"/>
</dbReference>
<evidence type="ECO:0000313" key="3">
    <source>
        <dbReference type="EMBL" id="KAK1627620.1"/>
    </source>
</evidence>
<feature type="compositionally biased region" description="Polar residues" evidence="1">
    <location>
        <begin position="1"/>
        <end position="10"/>
    </location>
</feature>
<reference evidence="3" key="1">
    <citation type="submission" date="2023-07" db="EMBL/GenBank/DDBJ databases">
        <title>A chromosome-level genome assembly of Lolium multiflorum.</title>
        <authorList>
            <person name="Chen Y."/>
            <person name="Copetti D."/>
            <person name="Kolliker R."/>
            <person name="Studer B."/>
        </authorList>
    </citation>
    <scope>NUCLEOTIDE SEQUENCE</scope>
    <source>
        <strain evidence="3">02402/16</strain>
        <tissue evidence="3">Leaf</tissue>
    </source>
</reference>
<dbReference type="PANTHER" id="PTHR11439">
    <property type="entry name" value="GAG-POL-RELATED RETROTRANSPOSON"/>
    <property type="match status" value="1"/>
</dbReference>
<dbReference type="InterPro" id="IPR043502">
    <property type="entry name" value="DNA/RNA_pol_sf"/>
</dbReference>
<dbReference type="CDD" id="cd09272">
    <property type="entry name" value="RNase_HI_RT_Ty1"/>
    <property type="match status" value="1"/>
</dbReference>
<keyword evidence="4" id="KW-1185">Reference proteome</keyword>
<proteinExistence type="predicted"/>
<comment type="caution">
    <text evidence="3">The sequence shown here is derived from an EMBL/GenBank/DDBJ whole genome shotgun (WGS) entry which is preliminary data.</text>
</comment>
<feature type="region of interest" description="Disordered" evidence="1">
    <location>
        <begin position="609"/>
        <end position="758"/>
    </location>
</feature>
<feature type="domain" description="Reverse transcriptase Ty1/copia-type" evidence="2">
    <location>
        <begin position="807"/>
        <end position="1051"/>
    </location>
</feature>
<name>A0AAD8RLL5_LOLMU</name>
<evidence type="ECO:0000256" key="1">
    <source>
        <dbReference type="SAM" id="MobiDB-lite"/>
    </source>
</evidence>
<dbReference type="EMBL" id="JAUUTY010000005">
    <property type="protein sequence ID" value="KAK1627620.1"/>
    <property type="molecule type" value="Genomic_DNA"/>
</dbReference>
<dbReference type="InterPro" id="IPR013103">
    <property type="entry name" value="RVT_2"/>
</dbReference>
<organism evidence="3 4">
    <name type="scientific">Lolium multiflorum</name>
    <name type="common">Italian ryegrass</name>
    <name type="synonym">Lolium perenne subsp. multiflorum</name>
    <dbReference type="NCBI Taxonomy" id="4521"/>
    <lineage>
        <taxon>Eukaryota</taxon>
        <taxon>Viridiplantae</taxon>
        <taxon>Streptophyta</taxon>
        <taxon>Embryophyta</taxon>
        <taxon>Tracheophyta</taxon>
        <taxon>Spermatophyta</taxon>
        <taxon>Magnoliopsida</taxon>
        <taxon>Liliopsida</taxon>
        <taxon>Poales</taxon>
        <taxon>Poaceae</taxon>
        <taxon>BOP clade</taxon>
        <taxon>Pooideae</taxon>
        <taxon>Poodae</taxon>
        <taxon>Poeae</taxon>
        <taxon>Poeae Chloroplast Group 2 (Poeae type)</taxon>
        <taxon>Loliodinae</taxon>
        <taxon>Loliinae</taxon>
        <taxon>Lolium</taxon>
    </lineage>
</organism>
<accession>A0AAD8RLL5</accession>
<sequence length="1296" mass="139397">MASSSLSTGPANLPATLPASSPLQDTTLISAPTVSVVPPPAPLLPALPGAPGTTAAADLPAPASTGTAAIYTDASLVAASLGHGAGMAGHGVGMAFSPMAGYPGLFPGYPGYTMTGYAGYAPPPMAPPSAAPMASLPGFASPSAAPPGFASPSAASLPLALPYGSTSTPPYGSTPSMPAPTVHHGLPPVVTIAPSITIKLTSENYLFWRAQVGPLLRSHLLMGYVDGTLPCPNAHVAVPHAGGMHHVPNPAHQHWTQQDQAILSGFVSSMTEGVLGMIMFSGTSREAWETLGGAFASTSIARSSAIRQEMAELKKGNKTINTYFHQMKALSDSLTSIGEPLRDAEFVSYILAGLDEEYDALYEVVTNRTTPIPIRDLFSQLQSTEQRKLAQRRSGSSSHYPAAHMVTPPAPPVAYGAGRGGPRPPVPSSSSSGKTPSPSTTSKSGARTPVVCQLCGVPRHTASRCYKRFNRDFLGIGNDGSNTEKQLAMAMSASHGSQGASPSVDPAWYADSGATHHITHELDKLTTREAYHGTDQVHTANGAGVGRGHRLEVLLPQPPVLHVDYTAPMHGSAPGCVQPCSPALGFAQPAAEPAAPDQAHASGFRALMPPMRTDASHPSSGLRGDASLQQPQHDSPPRQQQQQDRSSSRPSSGLRGNASPQLQQDSPPLQQQQQDRSSPCVSVQQQDSQHADLPRTRSEQQQVLPVSISDASATSSAPTSAVNAPIVVTAPSTATTSAPPPTGPMTRRRHGIHQPKQRTDGTVAWNCVIAAHTALKHTHEPRDYKEALRTPHWRDAMETEFSALQANDTWILVPPVPGVNLIDSRWVFKVKLHADGSIERYKARLVAKGYKHRYGLDYDETFSPVVKPATIRLLLAMALSRRWHLRQLDIQNAFLNGFLDEEVYMRQPPGFIDSEKPGHYCKLVRSLYGLKQAPRAWHARLSSVLGTLGFSPAVTDTSLFVLRRPDITVYLLVYVDDIIVLSSTAAAIPKLISQLRSEFSVKDLGILHYFLGIEVSSPSSGSLLLRQRKYALELLARAGMLKCTPVTTPMASSERLCSTDGDPLSPEEATQYRSIVGGLQYLTMTRPDLSFVVNKVCQYLHEPRTPHWSAVKRILRYVRHTVDSGLQLRSSSSTLLSAFSDADWAGNTDDRRSTGGYAIFYGGNLIAWSARKQSTVSRSSTESEYKALANATAELIWVQSLLRELGVVQVRPPVLWCDNIGAIYLSSNPVFHARTKHIEVDFHFVRERVSRKQLQIRFISSKDQVADIFTKPLPLPLYEHCKRNLNLSLVEIEGGC</sequence>
<evidence type="ECO:0000313" key="4">
    <source>
        <dbReference type="Proteomes" id="UP001231189"/>
    </source>
</evidence>
<feature type="compositionally biased region" description="Low complexity" evidence="1">
    <location>
        <begin position="659"/>
        <end position="679"/>
    </location>
</feature>
<feature type="compositionally biased region" description="Basic residues" evidence="1">
    <location>
        <begin position="746"/>
        <end position="756"/>
    </location>
</feature>
<gene>
    <name evidence="3" type="ORF">QYE76_001935</name>
</gene>
<evidence type="ECO:0000259" key="2">
    <source>
        <dbReference type="Pfam" id="PF07727"/>
    </source>
</evidence>
<dbReference type="Pfam" id="PF14223">
    <property type="entry name" value="Retrotran_gag_2"/>
    <property type="match status" value="1"/>
</dbReference>
<feature type="region of interest" description="Disordered" evidence="1">
    <location>
        <begin position="1"/>
        <end position="21"/>
    </location>
</feature>
<dbReference type="SUPFAM" id="SSF56672">
    <property type="entry name" value="DNA/RNA polymerases"/>
    <property type="match status" value="1"/>
</dbReference>
<feature type="compositionally biased region" description="Low complexity" evidence="1">
    <location>
        <begin position="428"/>
        <end position="446"/>
    </location>
</feature>
<protein>
    <recommendedName>
        <fullName evidence="2">Reverse transcriptase Ty1/copia-type domain-containing protein</fullName>
    </recommendedName>
</protein>
<dbReference type="Proteomes" id="UP001231189">
    <property type="component" value="Unassembled WGS sequence"/>
</dbReference>
<feature type="region of interest" description="Disordered" evidence="1">
    <location>
        <begin position="383"/>
        <end position="446"/>
    </location>
</feature>
<feature type="compositionally biased region" description="Basic and acidic residues" evidence="1">
    <location>
        <begin position="689"/>
        <end position="698"/>
    </location>
</feature>
<dbReference type="Pfam" id="PF07727">
    <property type="entry name" value="RVT_2"/>
    <property type="match status" value="1"/>
</dbReference>
<feature type="compositionally biased region" description="Low complexity" evidence="1">
    <location>
        <begin position="629"/>
        <end position="652"/>
    </location>
</feature>